<comment type="caution">
    <text evidence="14">The sequence shown here is derived from an EMBL/GenBank/DDBJ whole genome shotgun (WGS) entry which is preliminary data.</text>
</comment>
<evidence type="ECO:0000256" key="4">
    <source>
        <dbReference type="ARBA" id="ARBA00022695"/>
    </source>
</evidence>
<name>A0A261UM03_9BORD</name>
<dbReference type="Gene3D" id="3.30.460.10">
    <property type="entry name" value="Beta Polymerase, domain 2"/>
    <property type="match status" value="1"/>
</dbReference>
<dbReference type="Pfam" id="PF12627">
    <property type="entry name" value="PolyA_pol_RNAbd"/>
    <property type="match status" value="1"/>
</dbReference>
<feature type="domain" description="Poly A polymerase head" evidence="12">
    <location>
        <begin position="12"/>
        <end position="131"/>
    </location>
</feature>
<comment type="similarity">
    <text evidence="11">Belongs to the tRNA nucleotidyltransferase/poly(A) polymerase family.</text>
</comment>
<dbReference type="InterPro" id="IPR043519">
    <property type="entry name" value="NT_sf"/>
</dbReference>
<dbReference type="InterPro" id="IPR032828">
    <property type="entry name" value="PolyA_RNA-bd"/>
</dbReference>
<accession>A0A261UM03</accession>
<dbReference type="InterPro" id="IPR002646">
    <property type="entry name" value="PolA_pol_head_dom"/>
</dbReference>
<dbReference type="PANTHER" id="PTHR47545">
    <property type="entry name" value="MULTIFUNCTIONAL CCA PROTEIN"/>
    <property type="match status" value="1"/>
</dbReference>
<keyword evidence="9" id="KW-0460">Magnesium</keyword>
<comment type="cofactor">
    <cofactor evidence="1">
        <name>Mg(2+)</name>
        <dbReference type="ChEBI" id="CHEBI:18420"/>
    </cofactor>
</comment>
<evidence type="ECO:0000256" key="1">
    <source>
        <dbReference type="ARBA" id="ARBA00001946"/>
    </source>
</evidence>
<gene>
    <name evidence="14" type="ORF">CAL28_27750</name>
</gene>
<evidence type="ECO:0000256" key="9">
    <source>
        <dbReference type="ARBA" id="ARBA00022842"/>
    </source>
</evidence>
<dbReference type="GO" id="GO:0046872">
    <property type="term" value="F:metal ion binding"/>
    <property type="evidence" value="ECO:0007669"/>
    <property type="project" value="UniProtKB-KW"/>
</dbReference>
<keyword evidence="3" id="KW-0819">tRNA processing</keyword>
<evidence type="ECO:0000256" key="10">
    <source>
        <dbReference type="ARBA" id="ARBA00022884"/>
    </source>
</evidence>
<dbReference type="AlphaFoldDB" id="A0A261UM03"/>
<keyword evidence="2 11" id="KW-0808">Transferase</keyword>
<dbReference type="EMBL" id="NEVS01000004">
    <property type="protein sequence ID" value="OZI62918.1"/>
    <property type="molecule type" value="Genomic_DNA"/>
</dbReference>
<evidence type="ECO:0000313" key="15">
    <source>
        <dbReference type="Proteomes" id="UP000215767"/>
    </source>
</evidence>
<keyword evidence="6" id="KW-0547">Nucleotide-binding</keyword>
<dbReference type="GO" id="GO:0004810">
    <property type="term" value="F:CCA tRNA nucleotidyltransferase activity"/>
    <property type="evidence" value="ECO:0007669"/>
    <property type="project" value="InterPro"/>
</dbReference>
<evidence type="ECO:0000256" key="2">
    <source>
        <dbReference type="ARBA" id="ARBA00022679"/>
    </source>
</evidence>
<dbReference type="InterPro" id="IPR012006">
    <property type="entry name" value="CCA_bact"/>
</dbReference>
<dbReference type="PANTHER" id="PTHR47545:SF1">
    <property type="entry name" value="MULTIFUNCTIONAL CCA PROTEIN"/>
    <property type="match status" value="1"/>
</dbReference>
<evidence type="ECO:0000313" key="14">
    <source>
        <dbReference type="EMBL" id="OZI62918.1"/>
    </source>
</evidence>
<dbReference type="GO" id="GO:0005524">
    <property type="term" value="F:ATP binding"/>
    <property type="evidence" value="ECO:0007669"/>
    <property type="project" value="UniProtKB-KW"/>
</dbReference>
<organism evidence="14 15">
    <name type="scientific">Bordetella genomosp. 11</name>
    <dbReference type="NCBI Taxonomy" id="1416808"/>
    <lineage>
        <taxon>Bacteria</taxon>
        <taxon>Pseudomonadati</taxon>
        <taxon>Pseudomonadota</taxon>
        <taxon>Betaproteobacteria</taxon>
        <taxon>Burkholderiales</taxon>
        <taxon>Alcaligenaceae</taxon>
        <taxon>Bordetella</taxon>
    </lineage>
</organism>
<evidence type="ECO:0000256" key="6">
    <source>
        <dbReference type="ARBA" id="ARBA00022741"/>
    </source>
</evidence>
<dbReference type="CDD" id="cd05398">
    <property type="entry name" value="NT_ClassII-CCAase"/>
    <property type="match status" value="1"/>
</dbReference>
<dbReference type="InterPro" id="IPR050124">
    <property type="entry name" value="tRNA_CCA-adding_enzyme"/>
</dbReference>
<proteinExistence type="inferred from homology"/>
<keyword evidence="4" id="KW-0548">Nucleotidyltransferase</keyword>
<keyword evidence="5" id="KW-0479">Metal-binding</keyword>
<evidence type="ECO:0000259" key="13">
    <source>
        <dbReference type="Pfam" id="PF12627"/>
    </source>
</evidence>
<evidence type="ECO:0000256" key="11">
    <source>
        <dbReference type="RuleBase" id="RU003953"/>
    </source>
</evidence>
<evidence type="ECO:0000256" key="3">
    <source>
        <dbReference type="ARBA" id="ARBA00022694"/>
    </source>
</evidence>
<dbReference type="SUPFAM" id="SSF81301">
    <property type="entry name" value="Nucleotidyltransferase"/>
    <property type="match status" value="1"/>
</dbReference>
<feature type="domain" description="tRNA nucleotidyltransferase/poly(A) polymerase RNA and SrmB- binding" evidence="13">
    <location>
        <begin position="156"/>
        <end position="217"/>
    </location>
</feature>
<dbReference type="GO" id="GO:0003723">
    <property type="term" value="F:RNA binding"/>
    <property type="evidence" value="ECO:0007669"/>
    <property type="project" value="UniProtKB-KW"/>
</dbReference>
<dbReference type="GO" id="GO:0001680">
    <property type="term" value="P:tRNA 3'-terminal CCA addition"/>
    <property type="evidence" value="ECO:0007669"/>
    <property type="project" value="InterPro"/>
</dbReference>
<evidence type="ECO:0000256" key="8">
    <source>
        <dbReference type="ARBA" id="ARBA00022840"/>
    </source>
</evidence>
<dbReference type="GO" id="GO:0042245">
    <property type="term" value="P:RNA repair"/>
    <property type="evidence" value="ECO:0007669"/>
    <property type="project" value="UniProtKB-KW"/>
</dbReference>
<keyword evidence="7" id="KW-0692">RNA repair</keyword>
<dbReference type="SUPFAM" id="SSF81891">
    <property type="entry name" value="Poly A polymerase C-terminal region-like"/>
    <property type="match status" value="1"/>
</dbReference>
<protein>
    <submittedName>
        <fullName evidence="14">CCA tRNA nucleotidyltransferase</fullName>
    </submittedName>
</protein>
<reference evidence="15" key="1">
    <citation type="submission" date="2017-05" db="EMBL/GenBank/DDBJ databases">
        <title>Complete and WGS of Bordetella genogroups.</title>
        <authorList>
            <person name="Spilker T."/>
            <person name="Lipuma J."/>
        </authorList>
    </citation>
    <scope>NUCLEOTIDE SEQUENCE [LARGE SCALE GENOMIC DNA]</scope>
    <source>
        <strain evidence="15">AU8856</strain>
    </source>
</reference>
<evidence type="ECO:0000256" key="7">
    <source>
        <dbReference type="ARBA" id="ARBA00022800"/>
    </source>
</evidence>
<keyword evidence="10 11" id="KW-0694">RNA-binding</keyword>
<dbReference type="RefSeq" id="WP_094844193.1">
    <property type="nucleotide sequence ID" value="NZ_NEVS01000004.1"/>
</dbReference>
<dbReference type="Proteomes" id="UP000215767">
    <property type="component" value="Unassembled WGS sequence"/>
</dbReference>
<sequence>MVTDPVLEGLQAYIVGGAVRDELLGLPAGDRDWVVVGATPEAMTRRGFVPVGGDFPVFLHPRTHEEYALARTERKSGRGYKGFTFYTGSDVTLEEDLARRDLTINAIARDADGRLIDPLGGVRDLRARILRHVGEAFAEDPVRILRLARFAARFDDFEVAPETLALCRAMVDAGEADALVPERVWKELSRGLMTARPSRMLDVLAQAQALPRILPGLLVDEAVKADVDEAARRGLPLPGRYALLCLASPQRADLSARLRVPTECADHARLLPIVLDDPRVLAAGPAIADGAASDDAAPTGGAADAPDAADARLALMERCDALRKPDRFLDLLHVASVRQEVDLPAWQRALAAIRGLDAGAIARRYPGQPRQIQQALRAARLQAVRAAAAQ</sequence>
<keyword evidence="8" id="KW-0067">ATP-binding</keyword>
<dbReference type="Pfam" id="PF01743">
    <property type="entry name" value="PolyA_pol"/>
    <property type="match status" value="1"/>
</dbReference>
<keyword evidence="15" id="KW-1185">Reference proteome</keyword>
<dbReference type="PIRSF" id="PIRSF000813">
    <property type="entry name" value="CCA_bact"/>
    <property type="match status" value="1"/>
</dbReference>
<evidence type="ECO:0000259" key="12">
    <source>
        <dbReference type="Pfam" id="PF01743"/>
    </source>
</evidence>
<evidence type="ECO:0000256" key="5">
    <source>
        <dbReference type="ARBA" id="ARBA00022723"/>
    </source>
</evidence>
<dbReference type="Gene3D" id="1.10.3090.10">
    <property type="entry name" value="cca-adding enzyme, domain 2"/>
    <property type="match status" value="1"/>
</dbReference>